<sequence>MKLNKHLSVKGHIKDRGSIKWTAMMLPEHVQMLREWQKEDRYNTKPDLDEFDLEAIYEEIQLAYKRQCDIEIRVWRGDSQTFAGIITVVDLRLQKLHLDTGLHIQKLSFAEIIGAKTLD</sequence>
<dbReference type="Proteomes" id="UP001172142">
    <property type="component" value="Unassembled WGS sequence"/>
</dbReference>
<proteinExistence type="predicted"/>
<evidence type="ECO:0000313" key="1">
    <source>
        <dbReference type="EMBL" id="MDN7244949.1"/>
    </source>
</evidence>
<keyword evidence="2" id="KW-1185">Reference proteome</keyword>
<dbReference type="Pfam" id="PF08863">
    <property type="entry name" value="YolD"/>
    <property type="match status" value="1"/>
</dbReference>
<name>A0ABT8NAN4_9BACL</name>
<protein>
    <submittedName>
        <fullName evidence="1">YolD-like family protein</fullName>
    </submittedName>
</protein>
<organism evidence="1 2">
    <name type="scientific">Planococcus shenhongbingii</name>
    <dbReference type="NCBI Taxonomy" id="3058398"/>
    <lineage>
        <taxon>Bacteria</taxon>
        <taxon>Bacillati</taxon>
        <taxon>Bacillota</taxon>
        <taxon>Bacilli</taxon>
        <taxon>Bacillales</taxon>
        <taxon>Caryophanaceae</taxon>
        <taxon>Planococcus</taxon>
    </lineage>
</organism>
<accession>A0ABT8NAN4</accession>
<evidence type="ECO:0000313" key="2">
    <source>
        <dbReference type="Proteomes" id="UP001172142"/>
    </source>
</evidence>
<comment type="caution">
    <text evidence="1">The sequence shown here is derived from an EMBL/GenBank/DDBJ whole genome shotgun (WGS) entry which is preliminary data.</text>
</comment>
<dbReference type="EMBL" id="JAUJWU010000001">
    <property type="protein sequence ID" value="MDN7244949.1"/>
    <property type="molecule type" value="Genomic_DNA"/>
</dbReference>
<dbReference type="InterPro" id="IPR014962">
    <property type="entry name" value="YolD"/>
</dbReference>
<gene>
    <name evidence="1" type="ORF">QWY13_05510</name>
</gene>
<reference evidence="1 2" key="1">
    <citation type="submission" date="2023-07" db="EMBL/GenBank/DDBJ databases">
        <title>Novel species in genus Planococcus.</title>
        <authorList>
            <person name="Ning S."/>
        </authorList>
    </citation>
    <scope>NUCLEOTIDE SEQUENCE [LARGE SCALE GENOMIC DNA]</scope>
    <source>
        <strain evidence="1 2">N017</strain>
    </source>
</reference>
<dbReference type="RefSeq" id="WP_301855459.1">
    <property type="nucleotide sequence ID" value="NZ_JAUJWU010000001.1"/>
</dbReference>